<keyword evidence="2" id="KW-0813">Transport</keyword>
<evidence type="ECO:0000313" key="8">
    <source>
        <dbReference type="EMBL" id="CAQ69372.1"/>
    </source>
</evidence>
<dbReference type="InterPro" id="IPR003593">
    <property type="entry name" value="AAA+_ATPase"/>
</dbReference>
<keyword evidence="6" id="KW-0067">ATP-binding</keyword>
<dbReference type="InterPro" id="IPR050319">
    <property type="entry name" value="ABC_transp_ATP-bind"/>
</dbReference>
<sequence>MMKTSDQAPLLSIRDLSIALPAGGDRPYAVRDISYDLHAGEILCIVGESGSGKSMSANAIMGLLPAYLKPEQGQILFKGRDLLAQDEATLLGMRGKDMAMVFQEPLSALNPVMTVGDQIAEVMRVHNACPGEARARRVLELLEFVGLPEPATLMHAYPFRLSGGQRQRVVIAMALALEPALLIADEPTTALDVTTQAQILDLIRRIQAEKGMGVMFVTHDFGVVAEIADRVAVMEKGVLVEMGSADQVLNRPQHAYTKRLIGAVPHGRAGERGRNEAETVLEVRDLRKTYVTGGGLFTKKRVVHAVDGVSFTVRRGETLGIVGESGSGKSTIGKCLLRLTDIDGGALMFDGQDIARLSERQFRPLRRDVQMIFQDPFASLNPRHTVGRIITDGPVANGVPLAAAQARARELLQLVGLEASAFDRYPNQFSGGQRQRIGIARALALEPKLLVADESVSALDVSVQAQVLELLADLQKRLNIGLIFITHDLRVAAQICHHVIVMHKGRVVESGPPGQIFDAPQHGYTQRLIGAIPGKEWDPTLIRAAA</sequence>
<dbReference type="NCBIfam" id="NF007739">
    <property type="entry name" value="PRK10419.1"/>
    <property type="match status" value="2"/>
</dbReference>
<feature type="domain" description="ABC transporter" evidence="7">
    <location>
        <begin position="11"/>
        <end position="261"/>
    </location>
</feature>
<dbReference type="SUPFAM" id="SSF52540">
    <property type="entry name" value="P-loop containing nucleoside triphosphate hydrolases"/>
    <property type="match status" value="2"/>
</dbReference>
<keyword evidence="9" id="KW-1185">Reference proteome</keyword>
<dbReference type="GO" id="GO:0005524">
    <property type="term" value="F:ATP binding"/>
    <property type="evidence" value="ECO:0007669"/>
    <property type="project" value="UniProtKB-KW"/>
</dbReference>
<evidence type="ECO:0000313" key="9">
    <source>
        <dbReference type="Proteomes" id="UP000001692"/>
    </source>
</evidence>
<dbReference type="eggNOG" id="COG4172">
    <property type="taxonomic scope" value="Bacteria"/>
</dbReference>
<dbReference type="Proteomes" id="UP000001692">
    <property type="component" value="Chromosome 1"/>
</dbReference>
<dbReference type="SMART" id="SM00382">
    <property type="entry name" value="AAA"/>
    <property type="match status" value="2"/>
</dbReference>
<dbReference type="KEGG" id="cti:RALTA_A1421"/>
<reference evidence="8 9" key="1">
    <citation type="journal article" date="2008" name="Genome Res.">
        <title>Genome sequence of the beta-rhizobium Cupriavidus taiwanensis and comparative genomics of rhizobia.</title>
        <authorList>
            <person name="Amadou C."/>
            <person name="Pascal G."/>
            <person name="Mangenot S."/>
            <person name="Glew M."/>
            <person name="Bontemps C."/>
            <person name="Capela D."/>
            <person name="Carrere S."/>
            <person name="Cruveiller S."/>
            <person name="Dossat C."/>
            <person name="Lajus A."/>
            <person name="Marchetti M."/>
            <person name="Poinsot V."/>
            <person name="Rouy Z."/>
            <person name="Servin B."/>
            <person name="Saad M."/>
            <person name="Schenowitz C."/>
            <person name="Barbe V."/>
            <person name="Batut J."/>
            <person name="Medigue C."/>
            <person name="Masson-Boivin C."/>
        </authorList>
    </citation>
    <scope>NUCLEOTIDE SEQUENCE [LARGE SCALE GENOMIC DNA]</scope>
    <source>
        <strain evidence="9">DSM 17343 / BCRC 17206 / CCUG 44338 / CIP 107171 / LMG 19424 / R1</strain>
    </source>
</reference>
<evidence type="ECO:0000256" key="6">
    <source>
        <dbReference type="ARBA" id="ARBA00022840"/>
    </source>
</evidence>
<evidence type="ECO:0000256" key="2">
    <source>
        <dbReference type="ARBA" id="ARBA00022448"/>
    </source>
</evidence>
<dbReference type="PANTHER" id="PTHR43776">
    <property type="entry name" value="TRANSPORT ATP-BINDING PROTEIN"/>
    <property type="match status" value="1"/>
</dbReference>
<keyword evidence="4" id="KW-0472">Membrane</keyword>
<dbReference type="Pfam" id="PF00005">
    <property type="entry name" value="ABC_tran"/>
    <property type="match status" value="2"/>
</dbReference>
<dbReference type="Pfam" id="PF08352">
    <property type="entry name" value="oligo_HPY"/>
    <property type="match status" value="2"/>
</dbReference>
<evidence type="ECO:0000256" key="5">
    <source>
        <dbReference type="ARBA" id="ARBA00022741"/>
    </source>
</evidence>
<gene>
    <name evidence="8" type="ordered locus">RALTA_A1421</name>
</gene>
<dbReference type="CDD" id="cd03257">
    <property type="entry name" value="ABC_NikE_OppD_transporters"/>
    <property type="match status" value="2"/>
</dbReference>
<evidence type="ECO:0000259" key="7">
    <source>
        <dbReference type="PROSITE" id="PS50893"/>
    </source>
</evidence>
<dbReference type="EMBL" id="CU633749">
    <property type="protein sequence ID" value="CAQ69372.1"/>
    <property type="molecule type" value="Genomic_DNA"/>
</dbReference>
<dbReference type="HOGENOM" id="CLU_000604_86_3_4"/>
<dbReference type="InterPro" id="IPR003439">
    <property type="entry name" value="ABC_transporter-like_ATP-bd"/>
</dbReference>
<dbReference type="GO" id="GO:0016887">
    <property type="term" value="F:ATP hydrolysis activity"/>
    <property type="evidence" value="ECO:0007669"/>
    <property type="project" value="InterPro"/>
</dbReference>
<evidence type="ECO:0000256" key="3">
    <source>
        <dbReference type="ARBA" id="ARBA00022475"/>
    </source>
</evidence>
<keyword evidence="4" id="KW-0997">Cell inner membrane</keyword>
<comment type="similarity">
    <text evidence="1">Belongs to the ABC transporter superfamily.</text>
</comment>
<dbReference type="NCBIfam" id="NF008453">
    <property type="entry name" value="PRK11308.1"/>
    <property type="match status" value="2"/>
</dbReference>
<evidence type="ECO:0000256" key="1">
    <source>
        <dbReference type="ARBA" id="ARBA00005417"/>
    </source>
</evidence>
<dbReference type="InterPro" id="IPR013563">
    <property type="entry name" value="Oligopep_ABC_C"/>
</dbReference>
<dbReference type="GO" id="GO:0055085">
    <property type="term" value="P:transmembrane transport"/>
    <property type="evidence" value="ECO:0007669"/>
    <property type="project" value="UniProtKB-ARBA"/>
</dbReference>
<dbReference type="PROSITE" id="PS00211">
    <property type="entry name" value="ABC_TRANSPORTER_1"/>
    <property type="match status" value="2"/>
</dbReference>
<keyword evidence="3" id="KW-1003">Cell membrane</keyword>
<keyword evidence="5" id="KW-0547">Nucleotide-binding</keyword>
<proteinExistence type="inferred from homology"/>
<dbReference type="GO" id="GO:0015833">
    <property type="term" value="P:peptide transport"/>
    <property type="evidence" value="ECO:0007669"/>
    <property type="project" value="InterPro"/>
</dbReference>
<evidence type="ECO:0000256" key="4">
    <source>
        <dbReference type="ARBA" id="ARBA00022519"/>
    </source>
</evidence>
<dbReference type="InterPro" id="IPR027417">
    <property type="entry name" value="P-loop_NTPase"/>
</dbReference>
<dbReference type="PROSITE" id="PS50893">
    <property type="entry name" value="ABC_TRANSPORTER_2"/>
    <property type="match status" value="2"/>
</dbReference>
<dbReference type="NCBIfam" id="NF010167">
    <property type="entry name" value="PRK13648.1"/>
    <property type="match status" value="2"/>
</dbReference>
<dbReference type="PANTHER" id="PTHR43776:SF7">
    <property type="entry name" value="D,D-DIPEPTIDE TRANSPORT ATP-BINDING PROTEIN DDPF-RELATED"/>
    <property type="match status" value="1"/>
</dbReference>
<organism evidence="8 9">
    <name type="scientific">Cupriavidus taiwanensis (strain DSM 17343 / BCRC 17206 / CCUG 44338 / CIP 107171 / LMG 19424 / R1)</name>
    <name type="common">Ralstonia taiwanensis (strain LMG 19424)</name>
    <dbReference type="NCBI Taxonomy" id="977880"/>
    <lineage>
        <taxon>Bacteria</taxon>
        <taxon>Pseudomonadati</taxon>
        <taxon>Pseudomonadota</taxon>
        <taxon>Betaproteobacteria</taxon>
        <taxon>Burkholderiales</taxon>
        <taxon>Burkholderiaceae</taxon>
        <taxon>Cupriavidus</taxon>
    </lineage>
</organism>
<dbReference type="InterPro" id="IPR017871">
    <property type="entry name" value="ABC_transporter-like_CS"/>
</dbReference>
<dbReference type="AlphaFoldDB" id="B3R4Z0"/>
<name>B3R4Z0_CUPTR</name>
<protein>
    <submittedName>
        <fullName evidence="8">ABC-type peptide transport system, ATP_binding component</fullName>
    </submittedName>
</protein>
<feature type="domain" description="ABC transporter" evidence="7">
    <location>
        <begin position="281"/>
        <end position="529"/>
    </location>
</feature>
<dbReference type="Gene3D" id="3.40.50.300">
    <property type="entry name" value="P-loop containing nucleotide triphosphate hydrolases"/>
    <property type="match status" value="2"/>
</dbReference>
<dbReference type="FunFam" id="3.40.50.300:FF:000016">
    <property type="entry name" value="Oligopeptide ABC transporter ATP-binding component"/>
    <property type="match status" value="2"/>
</dbReference>
<accession>B3R4Z0</accession>